<sequence length="44" mass="4994">MNQIEFKPTQTGPTAEELCNQAGEEWRTSARDFSTSAKFVCVKR</sequence>
<reference evidence="2" key="1">
    <citation type="submission" date="2016-09" db="EMBL/GenBank/DDBJ databases">
        <authorList>
            <person name="Kajsik M."/>
        </authorList>
    </citation>
    <scope>NUCLEOTIDE SEQUENCE [LARGE SCALE GENOMIC DNA]</scope>
</reference>
<dbReference type="Proteomes" id="UP000279601">
    <property type="component" value="Segment"/>
</dbReference>
<evidence type="ECO:0000313" key="2">
    <source>
        <dbReference type="Proteomes" id="UP000279601"/>
    </source>
</evidence>
<dbReference type="RefSeq" id="YP_010091644.1">
    <property type="nucleotide sequence ID" value="NC_055726.1"/>
</dbReference>
<dbReference type="KEGG" id="vg:65109176"/>
<dbReference type="GeneID" id="65109176"/>
<proteinExistence type="predicted"/>
<name>A0A1D3RKE2_9CAUD</name>
<accession>A0A1D3RKE2</accession>
<evidence type="ECO:0000313" key="1">
    <source>
        <dbReference type="EMBL" id="SCN45722.1"/>
    </source>
</evidence>
<organism evidence="1 2">
    <name type="scientific">Cronobacter phage Pet-CM3-4</name>
    <dbReference type="NCBI Taxonomy" id="1892569"/>
    <lineage>
        <taxon>Viruses</taxon>
        <taxon>Duplodnaviria</taxon>
        <taxon>Heunggongvirae</taxon>
        <taxon>Uroviricota</taxon>
        <taxon>Caudoviricetes</taxon>
        <taxon>Pantevenvirales</taxon>
        <taxon>Straboviridae</taxon>
        <taxon>Tevenvirinae</taxon>
        <taxon>Karamvirus</taxon>
        <taxon>Karamvirus petcm34</taxon>
    </lineage>
</organism>
<keyword evidence="2" id="KW-1185">Reference proteome</keyword>
<dbReference type="EMBL" id="LT614807">
    <property type="protein sequence ID" value="SCN45722.1"/>
    <property type="molecule type" value="Genomic_DNA"/>
</dbReference>
<protein>
    <submittedName>
        <fullName evidence="1">Uncharacterized protein</fullName>
    </submittedName>
</protein>